<gene>
    <name evidence="3" type="ORF">GUJ93_ZPchr0011g27484</name>
</gene>
<evidence type="ECO:0000313" key="4">
    <source>
        <dbReference type="Proteomes" id="UP000729402"/>
    </source>
</evidence>
<dbReference type="OrthoDB" id="5963at2759"/>
<evidence type="ECO:0000313" key="3">
    <source>
        <dbReference type="EMBL" id="KAG8089805.1"/>
    </source>
</evidence>
<dbReference type="PANTHER" id="PTHR12683:SF13">
    <property type="entry name" value="CDK-ACTIVATING KINASE ASSEMBLY FACTOR MAT1"/>
    <property type="match status" value="1"/>
</dbReference>
<dbReference type="GO" id="GO:0005675">
    <property type="term" value="C:transcription factor TFIIH holo complex"/>
    <property type="evidence" value="ECO:0007669"/>
    <property type="project" value="TreeGrafter"/>
</dbReference>
<dbReference type="AlphaFoldDB" id="A0A8J5WF08"/>
<dbReference type="PANTHER" id="PTHR12683">
    <property type="entry name" value="CDK-ACTIVATING KINASE ASSEMBLY FACTOR MAT1"/>
    <property type="match status" value="1"/>
</dbReference>
<dbReference type="InterPro" id="IPR015877">
    <property type="entry name" value="MAT1_centre"/>
</dbReference>
<evidence type="ECO:0000259" key="2">
    <source>
        <dbReference type="Pfam" id="PF06391"/>
    </source>
</evidence>
<comment type="caution">
    <text evidence="3">The sequence shown here is derived from an EMBL/GenBank/DDBJ whole genome shotgun (WGS) entry which is preliminary data.</text>
</comment>
<proteinExistence type="predicted"/>
<protein>
    <recommendedName>
        <fullName evidence="2">MAT1 centre domain-containing protein</fullName>
    </recommendedName>
</protein>
<feature type="compositionally biased region" description="Pro residues" evidence="1">
    <location>
        <begin position="40"/>
        <end position="62"/>
    </location>
</feature>
<reference evidence="3" key="1">
    <citation type="journal article" date="2021" name="bioRxiv">
        <title>Whole Genome Assembly and Annotation of Northern Wild Rice, Zizania palustris L., Supports a Whole Genome Duplication in the Zizania Genus.</title>
        <authorList>
            <person name="Haas M."/>
            <person name="Kono T."/>
            <person name="Macchietto M."/>
            <person name="Millas R."/>
            <person name="McGilp L."/>
            <person name="Shao M."/>
            <person name="Duquette J."/>
            <person name="Hirsch C.N."/>
            <person name="Kimball J."/>
        </authorList>
    </citation>
    <scope>NUCLEOTIDE SEQUENCE</scope>
    <source>
        <tissue evidence="3">Fresh leaf tissue</tissue>
    </source>
</reference>
<feature type="domain" description="MAT1 centre" evidence="2">
    <location>
        <begin position="124"/>
        <end position="203"/>
    </location>
</feature>
<organism evidence="3 4">
    <name type="scientific">Zizania palustris</name>
    <name type="common">Northern wild rice</name>
    <dbReference type="NCBI Taxonomy" id="103762"/>
    <lineage>
        <taxon>Eukaryota</taxon>
        <taxon>Viridiplantae</taxon>
        <taxon>Streptophyta</taxon>
        <taxon>Embryophyta</taxon>
        <taxon>Tracheophyta</taxon>
        <taxon>Spermatophyta</taxon>
        <taxon>Magnoliopsida</taxon>
        <taxon>Liliopsida</taxon>
        <taxon>Poales</taxon>
        <taxon>Poaceae</taxon>
        <taxon>BOP clade</taxon>
        <taxon>Oryzoideae</taxon>
        <taxon>Oryzeae</taxon>
        <taxon>Zizaniinae</taxon>
        <taxon>Zizania</taxon>
    </lineage>
</organism>
<sequence length="303" mass="32900">MTKSAEENSITQRKKKRKTSSRRKRFLRSSPKLLSVARPCAPPPRRLGAPPPSPTPLPPTPAPRAAERRRRSYRRRPPNFRPASVVPEARSACRRCPRSAPAATSCCGGEMVVLSVGGGNTWAKEMTIRRRIASIFNKTQDHFPSLKDYNDYLEEVEDMTFNLIEGIDVEAVEAKISLYQQENAEQIYLSRAKRAEDLAAALKASRMNPGKAGANDTAAGSSQGISSGTGVQGQYAPAAVPGGAQPRPTGMPPQPIGGSSDPLQGDDEETMRLRAERGARAGGWTIEMGKKRALDEAFSSIFI</sequence>
<dbReference type="Pfam" id="PF06391">
    <property type="entry name" value="MAT1"/>
    <property type="match status" value="1"/>
</dbReference>
<reference evidence="3" key="2">
    <citation type="submission" date="2021-02" db="EMBL/GenBank/DDBJ databases">
        <authorList>
            <person name="Kimball J.A."/>
            <person name="Haas M.W."/>
            <person name="Macchietto M."/>
            <person name="Kono T."/>
            <person name="Duquette J."/>
            <person name="Shao M."/>
        </authorList>
    </citation>
    <scope>NUCLEOTIDE SEQUENCE</scope>
    <source>
        <tissue evidence="3">Fresh leaf tissue</tissue>
    </source>
</reference>
<name>A0A8J5WF08_ZIZPA</name>
<feature type="compositionally biased region" description="Low complexity" evidence="1">
    <location>
        <begin position="28"/>
        <end position="39"/>
    </location>
</feature>
<dbReference type="EMBL" id="JAAALK010000081">
    <property type="protein sequence ID" value="KAG8089805.1"/>
    <property type="molecule type" value="Genomic_DNA"/>
</dbReference>
<feature type="compositionally biased region" description="Polar residues" evidence="1">
    <location>
        <begin position="218"/>
        <end position="229"/>
    </location>
</feature>
<evidence type="ECO:0000256" key="1">
    <source>
        <dbReference type="SAM" id="MobiDB-lite"/>
    </source>
</evidence>
<feature type="compositionally biased region" description="Basic residues" evidence="1">
    <location>
        <begin position="12"/>
        <end position="27"/>
    </location>
</feature>
<dbReference type="GO" id="GO:0006281">
    <property type="term" value="P:DNA repair"/>
    <property type="evidence" value="ECO:0007669"/>
    <property type="project" value="TreeGrafter"/>
</dbReference>
<accession>A0A8J5WF08</accession>
<dbReference type="Proteomes" id="UP000729402">
    <property type="component" value="Unassembled WGS sequence"/>
</dbReference>
<feature type="compositionally biased region" description="Basic residues" evidence="1">
    <location>
        <begin position="67"/>
        <end position="78"/>
    </location>
</feature>
<feature type="region of interest" description="Disordered" evidence="1">
    <location>
        <begin position="1"/>
        <end position="83"/>
    </location>
</feature>
<feature type="region of interest" description="Disordered" evidence="1">
    <location>
        <begin position="206"/>
        <end position="266"/>
    </location>
</feature>
<dbReference type="GO" id="GO:0006357">
    <property type="term" value="P:regulation of transcription by RNA polymerase II"/>
    <property type="evidence" value="ECO:0007669"/>
    <property type="project" value="TreeGrafter"/>
</dbReference>
<keyword evidence="4" id="KW-1185">Reference proteome</keyword>